<evidence type="ECO:0000256" key="3">
    <source>
        <dbReference type="ARBA" id="ARBA00023295"/>
    </source>
</evidence>
<dbReference type="GO" id="GO:0004553">
    <property type="term" value="F:hydrolase activity, hydrolyzing O-glycosyl compounds"/>
    <property type="evidence" value="ECO:0007669"/>
    <property type="project" value="InterPro"/>
</dbReference>
<feature type="domain" description="Glycoside hydrolase family 5" evidence="6">
    <location>
        <begin position="74"/>
        <end position="280"/>
    </location>
</feature>
<organism evidence="7 8">
    <name type="scientific">Polarella glacialis</name>
    <name type="common">Dinoflagellate</name>
    <dbReference type="NCBI Taxonomy" id="89957"/>
    <lineage>
        <taxon>Eukaryota</taxon>
        <taxon>Sar</taxon>
        <taxon>Alveolata</taxon>
        <taxon>Dinophyceae</taxon>
        <taxon>Suessiales</taxon>
        <taxon>Suessiaceae</taxon>
        <taxon>Polarella</taxon>
    </lineage>
</organism>
<evidence type="ECO:0000256" key="5">
    <source>
        <dbReference type="SAM" id="SignalP"/>
    </source>
</evidence>
<feature type="chain" id="PRO_5032891016" description="Glycoside hydrolase family 5 domain-containing protein" evidence="5">
    <location>
        <begin position="21"/>
        <end position="380"/>
    </location>
</feature>
<dbReference type="OrthoDB" id="442731at2759"/>
<evidence type="ECO:0000256" key="1">
    <source>
        <dbReference type="ARBA" id="ARBA00005641"/>
    </source>
</evidence>
<dbReference type="InterPro" id="IPR017853">
    <property type="entry name" value="GH"/>
</dbReference>
<proteinExistence type="inferred from homology"/>
<dbReference type="AlphaFoldDB" id="A0A813FNZ6"/>
<gene>
    <name evidence="7" type="ORF">PGLA1383_LOCUS33557</name>
</gene>
<dbReference type="Gene3D" id="3.20.20.80">
    <property type="entry name" value="Glycosidases"/>
    <property type="match status" value="1"/>
</dbReference>
<name>A0A813FNZ6_POLGL</name>
<feature type="signal peptide" evidence="5">
    <location>
        <begin position="1"/>
        <end position="20"/>
    </location>
</feature>
<comment type="caution">
    <text evidence="7">The sequence shown here is derived from an EMBL/GenBank/DDBJ whole genome shotgun (WGS) entry which is preliminary data.</text>
</comment>
<feature type="non-terminal residue" evidence="7">
    <location>
        <position position="1"/>
    </location>
</feature>
<reference evidence="7" key="1">
    <citation type="submission" date="2021-02" db="EMBL/GenBank/DDBJ databases">
        <authorList>
            <person name="Dougan E. K."/>
            <person name="Rhodes N."/>
            <person name="Thang M."/>
            <person name="Chan C."/>
        </authorList>
    </citation>
    <scope>NUCLEOTIDE SEQUENCE</scope>
</reference>
<protein>
    <recommendedName>
        <fullName evidence="6">Glycoside hydrolase family 5 domain-containing protein</fullName>
    </recommendedName>
</protein>
<sequence>LGRLLVAVASLGFSVEGAAGGFDLIPLTELPLKTAGRFIVGTSGRRAHMACVNWYGAAQRQMVMNGLDRQPPAVIAARIVELGFNCVRFPFNSEMLFVSQPSVPNPGVVLAAAPELWPLSALEIFDRTLASLTDVGLLVVVNNHVSAAGWCCSASDGEGLWYTDKYSEEDWLTGIGMVANRYRLNPRVVGFDLRNEVRPSGMVLPTWGTGDASTDWSMAAVKGAQRVLAESPDLLIVVSGIHFGMRLSEVPSRPIHEEVPALRNRTVYTTHFYYGWSFDLMAYDMIGREIPALMMFSCWLWLLLVADGWLGRRHSRSRSFEGDFGQRMGAWMRFKSFAQGRWALVGSASLTLLQVVAICIGEHLGQSCGHIHIVSPPAFV</sequence>
<dbReference type="SUPFAM" id="SSF51445">
    <property type="entry name" value="(Trans)glycosidases"/>
    <property type="match status" value="1"/>
</dbReference>
<evidence type="ECO:0000259" key="6">
    <source>
        <dbReference type="Pfam" id="PF00150"/>
    </source>
</evidence>
<keyword evidence="5" id="KW-0732">Signal</keyword>
<dbReference type="EMBL" id="CAJNNV010025725">
    <property type="protein sequence ID" value="CAE8615851.1"/>
    <property type="molecule type" value="Genomic_DNA"/>
</dbReference>
<keyword evidence="3 4" id="KW-0326">Glycosidase</keyword>
<evidence type="ECO:0000313" key="8">
    <source>
        <dbReference type="Proteomes" id="UP000654075"/>
    </source>
</evidence>
<dbReference type="InterPro" id="IPR001547">
    <property type="entry name" value="Glyco_hydro_5"/>
</dbReference>
<keyword evidence="8" id="KW-1185">Reference proteome</keyword>
<evidence type="ECO:0000313" key="7">
    <source>
        <dbReference type="EMBL" id="CAE8615851.1"/>
    </source>
</evidence>
<evidence type="ECO:0000256" key="2">
    <source>
        <dbReference type="ARBA" id="ARBA00022801"/>
    </source>
</evidence>
<dbReference type="Proteomes" id="UP000654075">
    <property type="component" value="Unassembled WGS sequence"/>
</dbReference>
<dbReference type="Pfam" id="PF00150">
    <property type="entry name" value="Cellulase"/>
    <property type="match status" value="1"/>
</dbReference>
<comment type="similarity">
    <text evidence="1 4">Belongs to the glycosyl hydrolase 5 (cellulase A) family.</text>
</comment>
<dbReference type="GO" id="GO:0000272">
    <property type="term" value="P:polysaccharide catabolic process"/>
    <property type="evidence" value="ECO:0007669"/>
    <property type="project" value="InterPro"/>
</dbReference>
<dbReference type="PANTHER" id="PTHR31263">
    <property type="entry name" value="CELLULASE FAMILY PROTEIN (AFU_ORTHOLOGUE AFUA_5G14560)"/>
    <property type="match status" value="1"/>
</dbReference>
<dbReference type="PANTHER" id="PTHR31263:SF0">
    <property type="entry name" value="CELLULASE FAMILY PROTEIN (AFU_ORTHOLOGUE AFUA_5G14560)"/>
    <property type="match status" value="1"/>
</dbReference>
<evidence type="ECO:0000256" key="4">
    <source>
        <dbReference type="RuleBase" id="RU361153"/>
    </source>
</evidence>
<feature type="non-terminal residue" evidence="7">
    <location>
        <position position="380"/>
    </location>
</feature>
<keyword evidence="2 4" id="KW-0378">Hydrolase</keyword>
<accession>A0A813FNZ6</accession>